<dbReference type="PANTHER" id="PTHR31751:SF42">
    <property type="entry name" value="PROTEIN CBG10204"/>
    <property type="match status" value="1"/>
</dbReference>
<gene>
    <name evidence="5" type="ORF">PACLA_8A035682</name>
</gene>
<dbReference type="Pfam" id="PF05485">
    <property type="entry name" value="THAP"/>
    <property type="match status" value="1"/>
</dbReference>
<dbReference type="SMART" id="SM00980">
    <property type="entry name" value="THAP"/>
    <property type="match status" value="1"/>
</dbReference>
<dbReference type="EMBL" id="CACRXK020017601">
    <property type="protein sequence ID" value="CAB4031403.1"/>
    <property type="molecule type" value="Genomic_DNA"/>
</dbReference>
<dbReference type="Proteomes" id="UP001152795">
    <property type="component" value="Unassembled WGS sequence"/>
</dbReference>
<reference evidence="5" key="1">
    <citation type="submission" date="2020-04" db="EMBL/GenBank/DDBJ databases">
        <authorList>
            <person name="Alioto T."/>
            <person name="Alioto T."/>
            <person name="Gomez Garrido J."/>
        </authorList>
    </citation>
    <scope>NUCLEOTIDE SEQUENCE</scope>
    <source>
        <strain evidence="5">A484AB</strain>
    </source>
</reference>
<evidence type="ECO:0000256" key="4">
    <source>
        <dbReference type="ARBA" id="ARBA00023125"/>
    </source>
</evidence>
<keyword evidence="6" id="KW-1185">Reference proteome</keyword>
<dbReference type="InterPro" id="IPR006612">
    <property type="entry name" value="THAP_Znf"/>
</dbReference>
<dbReference type="OrthoDB" id="6147468at2759"/>
<feature type="non-terminal residue" evidence="5">
    <location>
        <position position="1"/>
    </location>
</feature>
<evidence type="ECO:0000256" key="3">
    <source>
        <dbReference type="ARBA" id="ARBA00022833"/>
    </source>
</evidence>
<accession>A0A6S7KU19</accession>
<dbReference type="AlphaFoldDB" id="A0A6S7KU19"/>
<dbReference type="PANTHER" id="PTHR31751">
    <property type="entry name" value="SI:CH211-108C17.2-RELATED-RELATED"/>
    <property type="match status" value="1"/>
</dbReference>
<dbReference type="GO" id="GO:0003677">
    <property type="term" value="F:DNA binding"/>
    <property type="evidence" value="ECO:0007669"/>
    <property type="project" value="UniProtKB-UniRule"/>
</dbReference>
<protein>
    <submittedName>
        <fullName evidence="5">Uncharacterized protein</fullName>
    </submittedName>
</protein>
<dbReference type="GO" id="GO:0008270">
    <property type="term" value="F:zinc ion binding"/>
    <property type="evidence" value="ECO:0007669"/>
    <property type="project" value="UniProtKB-KW"/>
</dbReference>
<name>A0A6S7KU19_PARCT</name>
<keyword evidence="3" id="KW-0862">Zinc</keyword>
<comment type="caution">
    <text evidence="5">The sequence shown here is derived from an EMBL/GenBank/DDBJ whole genome shotgun (WGS) entry which is preliminary data.</text>
</comment>
<dbReference type="PROSITE" id="PS50950">
    <property type="entry name" value="ZF_THAP"/>
    <property type="match status" value="1"/>
</dbReference>
<sequence>MYCPVYGCNSSSKRNPEKKIHFFSFPKITNKTEEKRNKIWVDFCKRKCFVPSKYSGLCSLHFSEDAYVTSHSSQFLSALNFQERRKLFLKPDAVPTKNKPLDMVNDTHGDCRQAKRRHTGVLARRKDVQELISKSKLPPNNEIVNEDNTIATEHPQESEIVNADCSNFKSTSCQTIALEYFGKNKTTQTKKSMLSTTATKGTQTLLTVNSLSKLLVFPETNSTGSQTDSSENIIEEHIVDSSKTNECGTSENVVKQYVDSSKTRESCEADANVEISGPPPEELCESDCNESCDGSYCTEFDHLASEESQSDQEASTEEISKQNKDRVLLSREKSIENQLKFIICEESIAHIFGICQKCGSSCSVSIGNRIGSYCMIYISCSSNQNHDISWSTGPLINRLPAMNLLITSTILSTGMESNKTLRFMESLNILCIKRREMSNLQSTYAIPAIFNMWRLEQQSLINGIKDKPVIIASDMRVDSPGHSGLLGSGSTLDVEQNVILDTQVIKSTEVKNSNGMELESLKRQLSYLENANVEVKKLVTDRHVQVSAYMASEKSSIEHNYDVWHVAKGVKEKLLKASKTKKFKEIKLWIG</sequence>
<evidence type="ECO:0000256" key="2">
    <source>
        <dbReference type="ARBA" id="ARBA00022771"/>
    </source>
</evidence>
<evidence type="ECO:0000256" key="1">
    <source>
        <dbReference type="ARBA" id="ARBA00022723"/>
    </source>
</evidence>
<proteinExistence type="predicted"/>
<evidence type="ECO:0000313" key="5">
    <source>
        <dbReference type="EMBL" id="CAB4031403.1"/>
    </source>
</evidence>
<organism evidence="5 6">
    <name type="scientific">Paramuricea clavata</name>
    <name type="common">Red gorgonian</name>
    <name type="synonym">Violescent sea-whip</name>
    <dbReference type="NCBI Taxonomy" id="317549"/>
    <lineage>
        <taxon>Eukaryota</taxon>
        <taxon>Metazoa</taxon>
        <taxon>Cnidaria</taxon>
        <taxon>Anthozoa</taxon>
        <taxon>Octocorallia</taxon>
        <taxon>Malacalcyonacea</taxon>
        <taxon>Plexauridae</taxon>
        <taxon>Paramuricea</taxon>
    </lineage>
</organism>
<keyword evidence="1" id="KW-0479">Metal-binding</keyword>
<evidence type="ECO:0000313" key="6">
    <source>
        <dbReference type="Proteomes" id="UP001152795"/>
    </source>
</evidence>
<keyword evidence="2" id="KW-0863">Zinc-finger</keyword>
<dbReference type="SUPFAM" id="SSF57716">
    <property type="entry name" value="Glucocorticoid receptor-like (DNA-binding domain)"/>
    <property type="match status" value="1"/>
</dbReference>
<keyword evidence="4" id="KW-0238">DNA-binding</keyword>